<reference evidence="3 4" key="1">
    <citation type="submission" date="2016-12" db="EMBL/GenBank/DDBJ databases">
        <title>The genome of dimorphic prosthecate Glycocaulis alkaliphilus 6b-8t, isolated from crude oil dictates its adaptability in petroleum environments.</title>
        <authorList>
            <person name="Wu X.-L."/>
            <person name="Geng S."/>
        </authorList>
    </citation>
    <scope>NUCLEOTIDE SEQUENCE [LARGE SCALE GENOMIC DNA]</scope>
    <source>
        <strain evidence="3 4">6B-8</strain>
    </source>
</reference>
<sequence length="144" mass="16024">MKNMNAVAQTTQTLRVLHVEDDFADAMLLQQALCDAGGYEFELEVVRTLNDAKRKLARRQFDLIIVDLRLPDSIDPTDTVRTAEKIAKGTPVLVLTGSARVDAEALGAHLTILDKNEFFNGKDRTASFRLMRKVQDAADDALHL</sequence>
<keyword evidence="1" id="KW-0597">Phosphoprotein</keyword>
<evidence type="ECO:0000313" key="3">
    <source>
        <dbReference type="EMBL" id="AZU05381.1"/>
    </source>
</evidence>
<evidence type="ECO:0000259" key="2">
    <source>
        <dbReference type="PROSITE" id="PS50110"/>
    </source>
</evidence>
<dbReference type="AlphaFoldDB" id="A0A3T0EDK6"/>
<feature type="domain" description="Response regulatory" evidence="2">
    <location>
        <begin position="15"/>
        <end position="129"/>
    </location>
</feature>
<dbReference type="InterPro" id="IPR001789">
    <property type="entry name" value="Sig_transdc_resp-reg_receiver"/>
</dbReference>
<dbReference type="Pfam" id="PF00072">
    <property type="entry name" value="Response_reg"/>
    <property type="match status" value="1"/>
</dbReference>
<protein>
    <submittedName>
        <fullName evidence="3">Response regulator receiver protein</fullName>
    </submittedName>
</protein>
<dbReference type="GO" id="GO:0000160">
    <property type="term" value="P:phosphorelay signal transduction system"/>
    <property type="evidence" value="ECO:0007669"/>
    <property type="project" value="InterPro"/>
</dbReference>
<name>A0A3T0EDK6_9PROT</name>
<dbReference type="Gene3D" id="3.40.50.2300">
    <property type="match status" value="1"/>
</dbReference>
<dbReference type="Proteomes" id="UP000286954">
    <property type="component" value="Chromosome"/>
</dbReference>
<evidence type="ECO:0000313" key="4">
    <source>
        <dbReference type="Proteomes" id="UP000286954"/>
    </source>
</evidence>
<keyword evidence="4" id="KW-1185">Reference proteome</keyword>
<dbReference type="PROSITE" id="PS50110">
    <property type="entry name" value="RESPONSE_REGULATORY"/>
    <property type="match status" value="1"/>
</dbReference>
<evidence type="ECO:0000256" key="1">
    <source>
        <dbReference type="PROSITE-ProRule" id="PRU00169"/>
    </source>
</evidence>
<gene>
    <name evidence="3" type="ORF">X907_2874</name>
</gene>
<dbReference type="EMBL" id="CP018911">
    <property type="protein sequence ID" value="AZU05381.1"/>
    <property type="molecule type" value="Genomic_DNA"/>
</dbReference>
<dbReference type="InterPro" id="IPR011006">
    <property type="entry name" value="CheY-like_superfamily"/>
</dbReference>
<dbReference type="KEGG" id="gak:X907_2874"/>
<proteinExistence type="predicted"/>
<dbReference type="SUPFAM" id="SSF52172">
    <property type="entry name" value="CheY-like"/>
    <property type="match status" value="1"/>
</dbReference>
<accession>A0A3T0EDK6</accession>
<feature type="modified residue" description="4-aspartylphosphate" evidence="1">
    <location>
        <position position="67"/>
    </location>
</feature>
<dbReference type="CDD" id="cd00156">
    <property type="entry name" value="REC"/>
    <property type="match status" value="1"/>
</dbReference>
<organism evidence="3 4">
    <name type="scientific">Glycocaulis alkaliphilus</name>
    <dbReference type="NCBI Taxonomy" id="1434191"/>
    <lineage>
        <taxon>Bacteria</taxon>
        <taxon>Pseudomonadati</taxon>
        <taxon>Pseudomonadota</taxon>
        <taxon>Alphaproteobacteria</taxon>
        <taxon>Maricaulales</taxon>
        <taxon>Maricaulaceae</taxon>
        <taxon>Glycocaulis</taxon>
    </lineage>
</organism>